<dbReference type="Proteomes" id="UP000024635">
    <property type="component" value="Unassembled WGS sequence"/>
</dbReference>
<feature type="compositionally biased region" description="Low complexity" evidence="1">
    <location>
        <begin position="94"/>
        <end position="108"/>
    </location>
</feature>
<organism evidence="2 3">
    <name type="scientific">Ancylostoma ceylanicum</name>
    <dbReference type="NCBI Taxonomy" id="53326"/>
    <lineage>
        <taxon>Eukaryota</taxon>
        <taxon>Metazoa</taxon>
        <taxon>Ecdysozoa</taxon>
        <taxon>Nematoda</taxon>
        <taxon>Chromadorea</taxon>
        <taxon>Rhabditida</taxon>
        <taxon>Rhabditina</taxon>
        <taxon>Rhabditomorpha</taxon>
        <taxon>Strongyloidea</taxon>
        <taxon>Ancylostomatidae</taxon>
        <taxon>Ancylostomatinae</taxon>
        <taxon>Ancylostoma</taxon>
    </lineage>
</organism>
<feature type="compositionally biased region" description="Polar residues" evidence="1">
    <location>
        <begin position="66"/>
        <end position="78"/>
    </location>
</feature>
<keyword evidence="3" id="KW-1185">Reference proteome</keyword>
<gene>
    <name evidence="2" type="primary">Acey_s0073.g734</name>
    <name evidence="2" type="ORF">Y032_0073g734</name>
</gene>
<comment type="caution">
    <text evidence="2">The sequence shown here is derived from an EMBL/GenBank/DDBJ whole genome shotgun (WGS) entry which is preliminary data.</text>
</comment>
<feature type="compositionally biased region" description="Low complexity" evidence="1">
    <location>
        <begin position="36"/>
        <end position="45"/>
    </location>
</feature>
<dbReference type="OrthoDB" id="5871855at2759"/>
<feature type="region of interest" description="Disordered" evidence="1">
    <location>
        <begin position="698"/>
        <end position="726"/>
    </location>
</feature>
<accession>A0A016TVK2</accession>
<proteinExistence type="predicted"/>
<evidence type="ECO:0000313" key="3">
    <source>
        <dbReference type="Proteomes" id="UP000024635"/>
    </source>
</evidence>
<feature type="region of interest" description="Disordered" evidence="1">
    <location>
        <begin position="485"/>
        <end position="520"/>
    </location>
</feature>
<dbReference type="STRING" id="53326.A0A016TVK2"/>
<feature type="compositionally biased region" description="Low complexity" evidence="1">
    <location>
        <begin position="493"/>
        <end position="503"/>
    </location>
</feature>
<dbReference type="EMBL" id="JARK01001409">
    <property type="protein sequence ID" value="EYC06845.1"/>
    <property type="molecule type" value="Genomic_DNA"/>
</dbReference>
<sequence>MKKSIKWIILALLVIGILAVAGGVLAFVLTRKNESETPTTPRTSTHILSTEAPQPPTPSEEIPTTGAASTISSSRTFQPPTPSRELPTTTRTAPPISSTRTRQPTTTSKGPQEHEPRCLFVGDLYNFGNNEEAYKKEADLMDAVGCGYLKISSHASAGLWAYGYANFSRDPSTSLENMRKSCGDFKQDLVNFNHFNISDPVTTGKAIQSINEMHDHQNRINCLVFFSAVENIQGLPKMNPLHLVLDRIVAVGLNGVDLNELITTEAIALSIPYSFTDDHVKLIVDAIMGRYKPRSTIEPTTNPPPPLKPRDCLFVGDLFNFGDDEESYQQEGEFLSDVAFKLFGEVQGSSIALWAYGYTIFPKSANTSLEKMSKNYYEFYEEFENMVYYRTADPLSTSRAIEEINTMYDSEKRADCLVFFSAQKNTQELPKINPQHWQLDRVVAVGFNDTDLSGIVPSNGVAVSVPFSYKGKHISDVVYAIAKESKPTESPETSTGTFSTRQSSTRRVRTTKPAPPGDEPRCLFVGDLFNFGSDEETYETEGNFIADVGYALIKASPISTVGFWAYGYTKMSKSPSTALYNMSSEYSDFILALENMEYVYVADPLTTSTAIEAINEIEDAANRANCLIFLSAQQNPQGLPQLNPKYAKLERIVAVGFNDTDLSNVIPENGKSVSVPIDYADAHVTAVLNAIIGKSTKRTTTAKTKTTPKKRSTKPRTSTTPVPDKNEPHCVFAGDLLNFGNDTDFYEKEKQFIIDIGTSIFEKASSTKAGMWVYGYTSGPRGLKSTFENMTRNVDDFVEDVNKKMKYEALEKPNLTNKQTIANLNNASDKNRNANCLVLFSGIEDTTGFSKLNLTKNAKLDRVVVVSLRGLDLSDIVVEPKGVAIKVSNDFTDEDVAHVVETIWSAFKPTSKIIATL</sequence>
<name>A0A016TVK2_9BILA</name>
<feature type="region of interest" description="Disordered" evidence="1">
    <location>
        <begin position="33"/>
        <end position="115"/>
    </location>
</feature>
<reference evidence="3" key="1">
    <citation type="journal article" date="2015" name="Nat. Genet.">
        <title>The genome and transcriptome of the zoonotic hookworm Ancylostoma ceylanicum identify infection-specific gene families.</title>
        <authorList>
            <person name="Schwarz E.M."/>
            <person name="Hu Y."/>
            <person name="Antoshechkin I."/>
            <person name="Miller M.M."/>
            <person name="Sternberg P.W."/>
            <person name="Aroian R.V."/>
        </authorList>
    </citation>
    <scope>NUCLEOTIDE SEQUENCE</scope>
    <source>
        <strain evidence="3">HY135</strain>
    </source>
</reference>
<dbReference type="AlphaFoldDB" id="A0A016TVK2"/>
<protein>
    <submittedName>
        <fullName evidence="2">Uncharacterized protein</fullName>
    </submittedName>
</protein>
<evidence type="ECO:0000256" key="1">
    <source>
        <dbReference type="SAM" id="MobiDB-lite"/>
    </source>
</evidence>
<evidence type="ECO:0000313" key="2">
    <source>
        <dbReference type="EMBL" id="EYC06845.1"/>
    </source>
</evidence>